<comment type="caution">
    <text evidence="1">The sequence shown here is derived from an EMBL/GenBank/DDBJ whole genome shotgun (WGS) entry which is preliminary data.</text>
</comment>
<reference evidence="1" key="1">
    <citation type="journal article" date="2014" name="Front. Microbiol.">
        <title>High frequency of phylogenetically diverse reductive dehalogenase-homologous genes in deep subseafloor sedimentary metagenomes.</title>
        <authorList>
            <person name="Kawai M."/>
            <person name="Futagami T."/>
            <person name="Toyoda A."/>
            <person name="Takaki Y."/>
            <person name="Nishi S."/>
            <person name="Hori S."/>
            <person name="Arai W."/>
            <person name="Tsubouchi T."/>
            <person name="Morono Y."/>
            <person name="Uchiyama I."/>
            <person name="Ito T."/>
            <person name="Fujiyama A."/>
            <person name="Inagaki F."/>
            <person name="Takami H."/>
        </authorList>
    </citation>
    <scope>NUCLEOTIDE SEQUENCE</scope>
    <source>
        <strain evidence="1">Expedition CK06-06</strain>
    </source>
</reference>
<gene>
    <name evidence="1" type="ORF">S06H3_44043</name>
</gene>
<proteinExistence type="predicted"/>
<dbReference type="EMBL" id="BARV01027362">
    <property type="protein sequence ID" value="GAI36435.1"/>
    <property type="molecule type" value="Genomic_DNA"/>
</dbReference>
<feature type="non-terminal residue" evidence="1">
    <location>
        <position position="73"/>
    </location>
</feature>
<sequence>MLRGTLLKQLKGTEFFRIAEMPIAKEIAVPAEIRSIRSPPLLGGITNIQDLIAALQQMPVAISGTAYGRIAGQ</sequence>
<name>X1PBP1_9ZZZZ</name>
<organism evidence="1">
    <name type="scientific">marine sediment metagenome</name>
    <dbReference type="NCBI Taxonomy" id="412755"/>
    <lineage>
        <taxon>unclassified sequences</taxon>
        <taxon>metagenomes</taxon>
        <taxon>ecological metagenomes</taxon>
    </lineage>
</organism>
<accession>X1PBP1</accession>
<dbReference type="AlphaFoldDB" id="X1PBP1"/>
<evidence type="ECO:0000313" key="1">
    <source>
        <dbReference type="EMBL" id="GAI36435.1"/>
    </source>
</evidence>
<protein>
    <submittedName>
        <fullName evidence="1">Uncharacterized protein</fullName>
    </submittedName>
</protein>